<dbReference type="Pfam" id="PF11164">
    <property type="entry name" value="DUF2948"/>
    <property type="match status" value="1"/>
</dbReference>
<dbReference type="InterPro" id="IPR021335">
    <property type="entry name" value="DUF2948"/>
</dbReference>
<protein>
    <recommendedName>
        <fullName evidence="2">DUF2948 domain-containing protein</fullName>
    </recommendedName>
</protein>
<proteinExistence type="predicted"/>
<dbReference type="EMBL" id="UINC01011854">
    <property type="protein sequence ID" value="SVA52057.1"/>
    <property type="molecule type" value="Genomic_DNA"/>
</dbReference>
<name>A0A381WJB5_9ZZZZ</name>
<gene>
    <name evidence="1" type="ORF">METZ01_LOCUS104911</name>
</gene>
<dbReference type="AlphaFoldDB" id="A0A381WJB5"/>
<reference evidence="1" key="1">
    <citation type="submission" date="2018-05" db="EMBL/GenBank/DDBJ databases">
        <authorList>
            <person name="Lanie J.A."/>
            <person name="Ng W.-L."/>
            <person name="Kazmierczak K.M."/>
            <person name="Andrzejewski T.M."/>
            <person name="Davidsen T.M."/>
            <person name="Wayne K.J."/>
            <person name="Tettelin H."/>
            <person name="Glass J.I."/>
            <person name="Rusch D."/>
            <person name="Podicherti R."/>
            <person name="Tsui H.-C.T."/>
            <person name="Winkler M.E."/>
        </authorList>
    </citation>
    <scope>NUCLEOTIDE SEQUENCE</scope>
</reference>
<sequence length="149" mass="17559">MVSENLKLSATSDEDLRVISAHLQDSITQIVNIAHLKKNKIFLIQFNRFMWEDVEKGVFRKNRRIQSIFKLENVLSVYSKNLNQKKKNRFLDFLAIESKQLFDKSYEITLHFAGDILIKVNAEVIDCFLDDQGESWKTKNKPKNNLFYD</sequence>
<evidence type="ECO:0000313" key="1">
    <source>
        <dbReference type="EMBL" id="SVA52057.1"/>
    </source>
</evidence>
<evidence type="ECO:0008006" key="2">
    <source>
        <dbReference type="Google" id="ProtNLM"/>
    </source>
</evidence>
<organism evidence="1">
    <name type="scientific">marine metagenome</name>
    <dbReference type="NCBI Taxonomy" id="408172"/>
    <lineage>
        <taxon>unclassified sequences</taxon>
        <taxon>metagenomes</taxon>
        <taxon>ecological metagenomes</taxon>
    </lineage>
</organism>
<accession>A0A381WJB5</accession>